<keyword evidence="5 7" id="KW-0472">Membrane</keyword>
<dbReference type="InterPro" id="IPR003838">
    <property type="entry name" value="ABC3_permease_C"/>
</dbReference>
<feature type="domain" description="MacB-like periplasmic core" evidence="9">
    <location>
        <begin position="457"/>
        <end position="680"/>
    </location>
</feature>
<evidence type="ECO:0000256" key="3">
    <source>
        <dbReference type="ARBA" id="ARBA00022692"/>
    </source>
</evidence>
<feature type="transmembrane region" description="Helical" evidence="7">
    <location>
        <begin position="769"/>
        <end position="793"/>
    </location>
</feature>
<evidence type="ECO:0000256" key="7">
    <source>
        <dbReference type="SAM" id="Phobius"/>
    </source>
</evidence>
<dbReference type="Pfam" id="PF02687">
    <property type="entry name" value="FtsX"/>
    <property type="match status" value="2"/>
</dbReference>
<evidence type="ECO:0000259" key="9">
    <source>
        <dbReference type="Pfam" id="PF12704"/>
    </source>
</evidence>
<dbReference type="GO" id="GO:0022857">
    <property type="term" value="F:transmembrane transporter activity"/>
    <property type="evidence" value="ECO:0007669"/>
    <property type="project" value="TreeGrafter"/>
</dbReference>
<evidence type="ECO:0000256" key="1">
    <source>
        <dbReference type="ARBA" id="ARBA00004651"/>
    </source>
</evidence>
<gene>
    <name evidence="10" type="ORF">SAMN05421819_2437</name>
</gene>
<feature type="transmembrane region" description="Helical" evidence="7">
    <location>
        <begin position="307"/>
        <end position="333"/>
    </location>
</feature>
<feature type="domain" description="ABC3 transporter permease C-terminal" evidence="8">
    <location>
        <begin position="310"/>
        <end position="420"/>
    </location>
</feature>
<evidence type="ECO:0000259" key="8">
    <source>
        <dbReference type="Pfam" id="PF02687"/>
    </source>
</evidence>
<evidence type="ECO:0000256" key="2">
    <source>
        <dbReference type="ARBA" id="ARBA00022475"/>
    </source>
</evidence>
<dbReference type="InterPro" id="IPR025857">
    <property type="entry name" value="MacB_PCD"/>
</dbReference>
<evidence type="ECO:0000313" key="10">
    <source>
        <dbReference type="EMBL" id="SEG30910.1"/>
    </source>
</evidence>
<keyword evidence="11" id="KW-1185">Reference proteome</keyword>
<feature type="transmembrane region" description="Helical" evidence="7">
    <location>
        <begin position="813"/>
        <end position="833"/>
    </location>
</feature>
<evidence type="ECO:0000256" key="5">
    <source>
        <dbReference type="ARBA" id="ARBA00023136"/>
    </source>
</evidence>
<feature type="domain" description="ABC3 transporter permease C-terminal" evidence="8">
    <location>
        <begin position="727"/>
        <end position="840"/>
    </location>
</feature>
<keyword evidence="4 7" id="KW-1133">Transmembrane helix</keyword>
<evidence type="ECO:0000313" key="11">
    <source>
        <dbReference type="Proteomes" id="UP000236728"/>
    </source>
</evidence>
<feature type="transmembrane region" description="Helical" evidence="7">
    <location>
        <begin position="447"/>
        <end position="470"/>
    </location>
</feature>
<feature type="transmembrane region" description="Helical" evidence="7">
    <location>
        <begin position="402"/>
        <end position="426"/>
    </location>
</feature>
<reference evidence="10 11" key="1">
    <citation type="submission" date="2016-10" db="EMBL/GenBank/DDBJ databases">
        <authorList>
            <person name="de Groot N.N."/>
        </authorList>
    </citation>
    <scope>NUCLEOTIDE SEQUENCE [LARGE SCALE GENOMIC DNA]</scope>
    <source>
        <strain evidence="10 11">DSM 22489</strain>
    </source>
</reference>
<organism evidence="10 11">
    <name type="scientific">Bryocella elongata</name>
    <dbReference type="NCBI Taxonomy" id="863522"/>
    <lineage>
        <taxon>Bacteria</taxon>
        <taxon>Pseudomonadati</taxon>
        <taxon>Acidobacteriota</taxon>
        <taxon>Terriglobia</taxon>
        <taxon>Terriglobales</taxon>
        <taxon>Acidobacteriaceae</taxon>
        <taxon>Bryocella</taxon>
    </lineage>
</organism>
<comment type="subcellular location">
    <subcellularLocation>
        <location evidence="1">Cell membrane</location>
        <topology evidence="1">Multi-pass membrane protein</topology>
    </subcellularLocation>
</comment>
<comment type="similarity">
    <text evidence="6">Belongs to the ABC-4 integral membrane protein family.</text>
</comment>
<dbReference type="PANTHER" id="PTHR30572:SF4">
    <property type="entry name" value="ABC TRANSPORTER PERMEASE YTRF"/>
    <property type="match status" value="1"/>
</dbReference>
<evidence type="ECO:0000256" key="4">
    <source>
        <dbReference type="ARBA" id="ARBA00022989"/>
    </source>
</evidence>
<dbReference type="EMBL" id="FNVA01000004">
    <property type="protein sequence ID" value="SEG30910.1"/>
    <property type="molecule type" value="Genomic_DNA"/>
</dbReference>
<name>A0A1H5Z4F2_9BACT</name>
<feature type="transmembrane region" description="Helical" evidence="7">
    <location>
        <begin position="21"/>
        <end position="48"/>
    </location>
</feature>
<dbReference type="Proteomes" id="UP000236728">
    <property type="component" value="Unassembled WGS sequence"/>
</dbReference>
<dbReference type="NCBIfam" id="TIGR03434">
    <property type="entry name" value="ADOP"/>
    <property type="match status" value="1"/>
</dbReference>
<accession>A0A1H5Z4F2</accession>
<dbReference type="AlphaFoldDB" id="A0A1H5Z4F2"/>
<feature type="transmembrane region" description="Helical" evidence="7">
    <location>
        <begin position="360"/>
        <end position="382"/>
    </location>
</feature>
<dbReference type="InterPro" id="IPR050250">
    <property type="entry name" value="Macrolide_Exporter_MacB"/>
</dbReference>
<sequence length="847" mass="91829">MMSSILQDLRFTLRQLRKSPGFAITAVLTLALGIGANTSIFTLVHAVLLRNLPVADPKTLLRLGDREDCCALSGIPPHDSYSLFPWELYKHLQASAPEFEQLAAMQSYPWKMTVLSNRPGDYAQGVPVSFVSGNYFETFGLSPFAGRLLTPADDQPEAIPVAVISYQTWQRDYGSDLSIVGKTFLFKTHPVTIVGIAPAGFYGERMIRTPANFYLPFSLEPTVTQTSLLHNRSTNWIYLLGRLKPGVATGPLQEKISASLRQWLGDNVDIYQRADARHHLDASHITLTPGGAGIASMQAEYRSGLSLLMAISGLVLLIACANLANLMLVRAIARSAETSLRMALGAQRTRILRQMLTESLTLSILGGGAGLALAYAGTKMLLLLAFPNSPGLPISATPSLPVFTFALVITMLTAIAFGLAPAWITTMAQPAEALRSSTRTTRSHASWLQRSLVVVQAALSLMLLVGAGLLSKSLARLEHQDFGFTTENRYVIHMDPESAGYKPGQLQGLYDEVERRFRAIPGVDQVGLSSYSPLEGDSWGEDIFLNGRPEPGSDQSINSRWLRVSPEMLDLVGEAVIQGRSVTANDTAAAPGIAVVNQAFVRKFFHGGENPIGARFGTNGMTSTNDFTIVGVVKDAKWEDPSDDVAPRFFRPLLQLAASDPQGETRSLHTNTIMLRTRGEVAGLESEARRILASINPNLPVTYYSTFADQIASQFTQQRLLARLALLFSLLALLLAAIGLYGVTAYMVARRTAEIGIRMALGARRVDALWLVLKRGIGLACAGLVLGLVASAMLTRLLASLLFQVAPLDPVTFAETTVLLLSVACFACLLPAYRASRVNPNEALRSE</sequence>
<keyword evidence="3 7" id="KW-0812">Transmembrane</keyword>
<evidence type="ECO:0000256" key="6">
    <source>
        <dbReference type="ARBA" id="ARBA00038076"/>
    </source>
</evidence>
<feature type="domain" description="MacB-like periplasmic core" evidence="9">
    <location>
        <begin position="25"/>
        <end position="257"/>
    </location>
</feature>
<protein>
    <submittedName>
        <fullName evidence="10">Duplicated orphan permease</fullName>
    </submittedName>
</protein>
<dbReference type="GO" id="GO:0005886">
    <property type="term" value="C:plasma membrane"/>
    <property type="evidence" value="ECO:0007669"/>
    <property type="project" value="UniProtKB-SubCell"/>
</dbReference>
<proteinExistence type="inferred from homology"/>
<dbReference type="InterPro" id="IPR017800">
    <property type="entry name" value="ADOP"/>
</dbReference>
<feature type="transmembrane region" description="Helical" evidence="7">
    <location>
        <begin position="724"/>
        <end position="748"/>
    </location>
</feature>
<dbReference type="Pfam" id="PF12704">
    <property type="entry name" value="MacB_PCD"/>
    <property type="match status" value="2"/>
</dbReference>
<keyword evidence="2" id="KW-1003">Cell membrane</keyword>
<dbReference type="PANTHER" id="PTHR30572">
    <property type="entry name" value="MEMBRANE COMPONENT OF TRANSPORTER-RELATED"/>
    <property type="match status" value="1"/>
</dbReference>